<dbReference type="Proteomes" id="UP000001542">
    <property type="component" value="Unassembled WGS sequence"/>
</dbReference>
<dbReference type="EMBL" id="DS114204">
    <property type="protein sequence ID" value="EAX89398.1"/>
    <property type="molecule type" value="Genomic_DNA"/>
</dbReference>
<accession>A2G0C3</accession>
<evidence type="ECO:0000313" key="3">
    <source>
        <dbReference type="Proteomes" id="UP000001542"/>
    </source>
</evidence>
<proteinExistence type="predicted"/>
<protein>
    <submittedName>
        <fullName evidence="2">Uncharacterized protein</fullName>
    </submittedName>
</protein>
<reference evidence="2" key="1">
    <citation type="submission" date="2006-10" db="EMBL/GenBank/DDBJ databases">
        <authorList>
            <person name="Amadeo P."/>
            <person name="Zhao Q."/>
            <person name="Wortman J."/>
            <person name="Fraser-Liggett C."/>
            <person name="Carlton J."/>
        </authorList>
    </citation>
    <scope>NUCLEOTIDE SEQUENCE</scope>
    <source>
        <strain evidence="2">G3</strain>
    </source>
</reference>
<dbReference type="VEuPathDB" id="TrichDB:TVAG_145060"/>
<feature type="compositionally biased region" description="Polar residues" evidence="1">
    <location>
        <begin position="8"/>
        <end position="20"/>
    </location>
</feature>
<organism evidence="2 3">
    <name type="scientific">Trichomonas vaginalis (strain ATCC PRA-98 / G3)</name>
    <dbReference type="NCBI Taxonomy" id="412133"/>
    <lineage>
        <taxon>Eukaryota</taxon>
        <taxon>Metamonada</taxon>
        <taxon>Parabasalia</taxon>
        <taxon>Trichomonadida</taxon>
        <taxon>Trichomonadidae</taxon>
        <taxon>Trichomonas</taxon>
    </lineage>
</organism>
<dbReference type="KEGG" id="tva:4747068"/>
<name>A2G0C3_TRIV3</name>
<keyword evidence="3" id="KW-1185">Reference proteome</keyword>
<dbReference type="VEuPathDB" id="TrichDB:TVAGG3_0893650"/>
<evidence type="ECO:0000256" key="1">
    <source>
        <dbReference type="SAM" id="MobiDB-lite"/>
    </source>
</evidence>
<sequence length="148" mass="16699">MSSKSKSNFYLSSQKPSQRKQVIVESSDDEITIDISENPISSTQHFESATSKQKEQANSPKKASTQTAQWQKSMIAAFSSRINLTTPPVPNTTEIKTCVHPDFVDFFQKLDVFDPTIIPPWIGEQNLSYDDSLHRKIGPTFDELIFAE</sequence>
<dbReference type="AlphaFoldDB" id="A2G0C3"/>
<dbReference type="InParanoid" id="A2G0C3"/>
<reference evidence="2" key="2">
    <citation type="journal article" date="2007" name="Science">
        <title>Draft genome sequence of the sexually transmitted pathogen Trichomonas vaginalis.</title>
        <authorList>
            <person name="Carlton J.M."/>
            <person name="Hirt R.P."/>
            <person name="Silva J.C."/>
            <person name="Delcher A.L."/>
            <person name="Schatz M."/>
            <person name="Zhao Q."/>
            <person name="Wortman J.R."/>
            <person name="Bidwell S.L."/>
            <person name="Alsmark U.C.M."/>
            <person name="Besteiro S."/>
            <person name="Sicheritz-Ponten T."/>
            <person name="Noel C.J."/>
            <person name="Dacks J.B."/>
            <person name="Foster P.G."/>
            <person name="Simillion C."/>
            <person name="Van de Peer Y."/>
            <person name="Miranda-Saavedra D."/>
            <person name="Barton G.J."/>
            <person name="Westrop G.D."/>
            <person name="Mueller S."/>
            <person name="Dessi D."/>
            <person name="Fiori P.L."/>
            <person name="Ren Q."/>
            <person name="Paulsen I."/>
            <person name="Zhang H."/>
            <person name="Bastida-Corcuera F.D."/>
            <person name="Simoes-Barbosa A."/>
            <person name="Brown M.T."/>
            <person name="Hayes R.D."/>
            <person name="Mukherjee M."/>
            <person name="Okumura C.Y."/>
            <person name="Schneider R."/>
            <person name="Smith A.J."/>
            <person name="Vanacova S."/>
            <person name="Villalvazo M."/>
            <person name="Haas B.J."/>
            <person name="Pertea M."/>
            <person name="Feldblyum T.V."/>
            <person name="Utterback T.R."/>
            <person name="Shu C.L."/>
            <person name="Osoegawa K."/>
            <person name="de Jong P.J."/>
            <person name="Hrdy I."/>
            <person name="Horvathova L."/>
            <person name="Zubacova Z."/>
            <person name="Dolezal P."/>
            <person name="Malik S.B."/>
            <person name="Logsdon J.M. Jr."/>
            <person name="Henze K."/>
            <person name="Gupta A."/>
            <person name="Wang C.C."/>
            <person name="Dunne R.L."/>
            <person name="Upcroft J.A."/>
            <person name="Upcroft P."/>
            <person name="White O."/>
            <person name="Salzberg S.L."/>
            <person name="Tang P."/>
            <person name="Chiu C.-H."/>
            <person name="Lee Y.-S."/>
            <person name="Embley T.M."/>
            <person name="Coombs G.H."/>
            <person name="Mottram J.C."/>
            <person name="Tachezy J."/>
            <person name="Fraser-Liggett C.M."/>
            <person name="Johnson P.J."/>
        </authorList>
    </citation>
    <scope>NUCLEOTIDE SEQUENCE [LARGE SCALE GENOMIC DNA]</scope>
    <source>
        <strain evidence="2">G3</strain>
    </source>
</reference>
<gene>
    <name evidence="2" type="ORF">TVAG_145060</name>
</gene>
<feature type="region of interest" description="Disordered" evidence="1">
    <location>
        <begin position="1"/>
        <end position="70"/>
    </location>
</feature>
<evidence type="ECO:0000313" key="2">
    <source>
        <dbReference type="EMBL" id="EAX89398.1"/>
    </source>
</evidence>
<feature type="compositionally biased region" description="Polar residues" evidence="1">
    <location>
        <begin position="38"/>
        <end position="70"/>
    </location>
</feature>
<dbReference type="RefSeq" id="XP_001302328.1">
    <property type="nucleotide sequence ID" value="XM_001302327.1"/>
</dbReference>